<evidence type="ECO:0000256" key="1">
    <source>
        <dbReference type="ARBA" id="ARBA00009437"/>
    </source>
</evidence>
<evidence type="ECO:0000256" key="3">
    <source>
        <dbReference type="ARBA" id="ARBA00023125"/>
    </source>
</evidence>
<dbReference type="InterPro" id="IPR036388">
    <property type="entry name" value="WH-like_DNA-bd_sf"/>
</dbReference>
<gene>
    <name evidence="6" type="ORF">HW561_12515</name>
</gene>
<accession>A0ABX2PTZ1</accession>
<dbReference type="SUPFAM" id="SSF53850">
    <property type="entry name" value="Periplasmic binding protein-like II"/>
    <property type="match status" value="1"/>
</dbReference>
<dbReference type="PANTHER" id="PTHR30427">
    <property type="entry name" value="TRANSCRIPTIONAL ACTIVATOR PROTEIN LYSR"/>
    <property type="match status" value="1"/>
</dbReference>
<evidence type="ECO:0000313" key="6">
    <source>
        <dbReference type="EMBL" id="NVO56612.1"/>
    </source>
</evidence>
<dbReference type="Pfam" id="PF00126">
    <property type="entry name" value="HTH_1"/>
    <property type="match status" value="1"/>
</dbReference>
<proteinExistence type="inferred from homology"/>
<keyword evidence="7" id="KW-1185">Reference proteome</keyword>
<dbReference type="PROSITE" id="PS50931">
    <property type="entry name" value="HTH_LYSR"/>
    <property type="match status" value="1"/>
</dbReference>
<dbReference type="EMBL" id="JABXWT010000006">
    <property type="protein sequence ID" value="NVO56612.1"/>
    <property type="molecule type" value="Genomic_DNA"/>
</dbReference>
<name>A0ABX2PTZ1_9RHOB</name>
<dbReference type="PANTHER" id="PTHR30427:SF1">
    <property type="entry name" value="TRANSCRIPTIONAL ACTIVATOR PROTEIN LYSR"/>
    <property type="match status" value="1"/>
</dbReference>
<dbReference type="Pfam" id="PF03466">
    <property type="entry name" value="LysR_substrate"/>
    <property type="match status" value="1"/>
</dbReference>
<evidence type="ECO:0000256" key="4">
    <source>
        <dbReference type="ARBA" id="ARBA00023163"/>
    </source>
</evidence>
<protein>
    <submittedName>
        <fullName evidence="6">LysR family transcriptional regulator</fullName>
    </submittedName>
</protein>
<dbReference type="InterPro" id="IPR036390">
    <property type="entry name" value="WH_DNA-bd_sf"/>
</dbReference>
<dbReference type="Gene3D" id="3.40.190.10">
    <property type="entry name" value="Periplasmic binding protein-like II"/>
    <property type="match status" value="2"/>
</dbReference>
<organism evidence="6 7">
    <name type="scientific">Ruegeria haliotis</name>
    <dbReference type="NCBI Taxonomy" id="2747601"/>
    <lineage>
        <taxon>Bacteria</taxon>
        <taxon>Pseudomonadati</taxon>
        <taxon>Pseudomonadota</taxon>
        <taxon>Alphaproteobacteria</taxon>
        <taxon>Rhodobacterales</taxon>
        <taxon>Roseobacteraceae</taxon>
        <taxon>Ruegeria</taxon>
    </lineage>
</organism>
<dbReference type="SUPFAM" id="SSF46785">
    <property type="entry name" value="Winged helix' DNA-binding domain"/>
    <property type="match status" value="1"/>
</dbReference>
<dbReference type="PRINTS" id="PR00039">
    <property type="entry name" value="HTHLYSR"/>
</dbReference>
<evidence type="ECO:0000256" key="2">
    <source>
        <dbReference type="ARBA" id="ARBA00023015"/>
    </source>
</evidence>
<dbReference type="Proteomes" id="UP000630805">
    <property type="component" value="Unassembled WGS sequence"/>
</dbReference>
<keyword evidence="4" id="KW-0804">Transcription</keyword>
<dbReference type="InterPro" id="IPR000847">
    <property type="entry name" value="LysR_HTH_N"/>
</dbReference>
<dbReference type="Gene3D" id="1.10.10.10">
    <property type="entry name" value="Winged helix-like DNA-binding domain superfamily/Winged helix DNA-binding domain"/>
    <property type="match status" value="1"/>
</dbReference>
<comment type="similarity">
    <text evidence="1">Belongs to the LysR transcriptional regulatory family.</text>
</comment>
<evidence type="ECO:0000313" key="7">
    <source>
        <dbReference type="Proteomes" id="UP000630805"/>
    </source>
</evidence>
<feature type="domain" description="HTH lysR-type" evidence="5">
    <location>
        <begin position="1"/>
        <end position="60"/>
    </location>
</feature>
<comment type="caution">
    <text evidence="6">The sequence shown here is derived from an EMBL/GenBank/DDBJ whole genome shotgun (WGS) entry which is preliminary data.</text>
</comment>
<keyword evidence="3" id="KW-0238">DNA-binding</keyword>
<reference evidence="6 7" key="1">
    <citation type="submission" date="2020-06" db="EMBL/GenBank/DDBJ databases">
        <authorList>
            <person name="Cao W.R."/>
        </authorList>
    </citation>
    <scope>NUCLEOTIDE SEQUENCE [LARGE SCALE GENOMIC DNA]</scope>
    <source>
        <strain evidence="6 7">B1Z28</strain>
    </source>
</reference>
<dbReference type="InterPro" id="IPR005119">
    <property type="entry name" value="LysR_subst-bd"/>
</dbReference>
<keyword evidence="2" id="KW-0805">Transcription regulation</keyword>
<evidence type="ECO:0000259" key="5">
    <source>
        <dbReference type="PROSITE" id="PS50931"/>
    </source>
</evidence>
<dbReference type="RefSeq" id="WP_176865237.1">
    <property type="nucleotide sequence ID" value="NZ_JABXWT010000006.1"/>
</dbReference>
<sequence>MNLSIRQLQAFREVMRTGSVSNAARVLGRTQPAISSLIANLEAELGIALFRRQRGKMVPTPEAQYFLGEAEAILDRLALSTRTMHEIGTMSQGRLNIACMPAAALVVMPQLISIFLKDKPDVKVSLMMRGSPVIEEWIASQQYDIGVTETPAKSNATLSEDFKMACVCALPASDPLAAKTQITARDLDNAPMAALPEGHPNLIDTQAAFNAMGARFNQRFELRNFHPAMTLVENGLCYCVCDPITAAGHIEALGGESSIVFRPFAPQVVLQVSILQPAHRPPSILAESFVSLLCDELQRIHRLF</sequence>